<protein>
    <recommendedName>
        <fullName evidence="12">High-affinity zinc uptake system membrane protein ZnuB</fullName>
    </recommendedName>
</protein>
<keyword evidence="5" id="KW-1003">Cell membrane</keyword>
<evidence type="ECO:0000256" key="6">
    <source>
        <dbReference type="ARBA" id="ARBA00022692"/>
    </source>
</evidence>
<feature type="transmembrane region" description="Helical" evidence="14">
    <location>
        <begin position="238"/>
        <end position="256"/>
    </location>
</feature>
<evidence type="ECO:0000256" key="5">
    <source>
        <dbReference type="ARBA" id="ARBA00022475"/>
    </source>
</evidence>
<dbReference type="AlphaFoldDB" id="A0AB39UUY0"/>
<evidence type="ECO:0000256" key="1">
    <source>
        <dbReference type="ARBA" id="ARBA00002313"/>
    </source>
</evidence>
<comment type="subcellular location">
    <subcellularLocation>
        <location evidence="2 13">Cell membrane</location>
        <topology evidence="2 13">Multi-pass membrane protein</topology>
    </subcellularLocation>
</comment>
<evidence type="ECO:0000256" key="9">
    <source>
        <dbReference type="ARBA" id="ARBA00022989"/>
    </source>
</evidence>
<dbReference type="GO" id="GO:0043190">
    <property type="term" value="C:ATP-binding cassette (ABC) transporter complex"/>
    <property type="evidence" value="ECO:0007669"/>
    <property type="project" value="InterPro"/>
</dbReference>
<dbReference type="Gene3D" id="1.10.3470.10">
    <property type="entry name" value="ABC transporter involved in vitamin B12 uptake, BtuC"/>
    <property type="match status" value="1"/>
</dbReference>
<organism evidence="15">
    <name type="scientific">Thermohahella caldifontis</name>
    <dbReference type="NCBI Taxonomy" id="3142973"/>
    <lineage>
        <taxon>Bacteria</taxon>
        <taxon>Pseudomonadati</taxon>
        <taxon>Pseudomonadota</taxon>
        <taxon>Gammaproteobacteria</taxon>
        <taxon>Oceanospirillales</taxon>
        <taxon>Hahellaceae</taxon>
        <taxon>Thermohahella</taxon>
    </lineage>
</organism>
<evidence type="ECO:0000256" key="4">
    <source>
        <dbReference type="ARBA" id="ARBA00022448"/>
    </source>
</evidence>
<evidence type="ECO:0000256" key="10">
    <source>
        <dbReference type="ARBA" id="ARBA00023065"/>
    </source>
</evidence>
<feature type="transmembrane region" description="Helical" evidence="14">
    <location>
        <begin position="173"/>
        <end position="200"/>
    </location>
</feature>
<dbReference type="GO" id="GO:0010043">
    <property type="term" value="P:response to zinc ion"/>
    <property type="evidence" value="ECO:0007669"/>
    <property type="project" value="TreeGrafter"/>
</dbReference>
<evidence type="ECO:0000256" key="11">
    <source>
        <dbReference type="ARBA" id="ARBA00023136"/>
    </source>
</evidence>
<proteinExistence type="inferred from homology"/>
<dbReference type="Pfam" id="PF00950">
    <property type="entry name" value="ABC-3"/>
    <property type="match status" value="1"/>
</dbReference>
<dbReference type="InterPro" id="IPR001626">
    <property type="entry name" value="ABC_TroCD"/>
</dbReference>
<evidence type="ECO:0000256" key="12">
    <source>
        <dbReference type="ARBA" id="ARBA00040080"/>
    </source>
</evidence>
<evidence type="ECO:0000256" key="7">
    <source>
        <dbReference type="ARBA" id="ARBA00022833"/>
    </source>
</evidence>
<feature type="transmembrane region" description="Helical" evidence="14">
    <location>
        <begin position="122"/>
        <end position="140"/>
    </location>
</feature>
<dbReference type="KEGG" id="tcd:AAIA72_13085"/>
<evidence type="ECO:0000256" key="14">
    <source>
        <dbReference type="SAM" id="Phobius"/>
    </source>
</evidence>
<evidence type="ECO:0000313" key="15">
    <source>
        <dbReference type="EMBL" id="XDT71732.1"/>
    </source>
</evidence>
<name>A0AB39UUY0_9GAMM</name>
<evidence type="ECO:0000256" key="13">
    <source>
        <dbReference type="RuleBase" id="RU003943"/>
    </source>
</evidence>
<evidence type="ECO:0000256" key="8">
    <source>
        <dbReference type="ARBA" id="ARBA00022906"/>
    </source>
</evidence>
<feature type="transmembrane region" description="Helical" evidence="14">
    <location>
        <begin position="212"/>
        <end position="232"/>
    </location>
</feature>
<keyword evidence="8" id="KW-0864">Zinc transport</keyword>
<feature type="transmembrane region" description="Helical" evidence="14">
    <location>
        <begin position="47"/>
        <end position="71"/>
    </location>
</feature>
<keyword evidence="10" id="KW-0406">Ion transport</keyword>
<keyword evidence="11 14" id="KW-0472">Membrane</keyword>
<keyword evidence="7" id="KW-0862">Zinc</keyword>
<gene>
    <name evidence="15" type="ORF">AAIA72_13085</name>
</gene>
<dbReference type="PANTHER" id="PTHR30477:SF23">
    <property type="entry name" value="HIGH-AFFINITY ZINC UPTAKE SYSTEM MEMBRANE PROTEIN ZNUB"/>
    <property type="match status" value="1"/>
</dbReference>
<keyword evidence="6 13" id="KW-0812">Transmembrane</keyword>
<dbReference type="InterPro" id="IPR037294">
    <property type="entry name" value="ABC_BtuC-like"/>
</dbReference>
<dbReference type="EMBL" id="CP154858">
    <property type="protein sequence ID" value="XDT71732.1"/>
    <property type="molecule type" value="Genomic_DNA"/>
</dbReference>
<evidence type="ECO:0000256" key="3">
    <source>
        <dbReference type="ARBA" id="ARBA00008034"/>
    </source>
</evidence>
<keyword evidence="9 14" id="KW-1133">Transmembrane helix</keyword>
<keyword evidence="4 13" id="KW-0813">Transport</keyword>
<dbReference type="PANTHER" id="PTHR30477">
    <property type="entry name" value="ABC-TRANSPORTER METAL-BINDING PROTEIN"/>
    <property type="match status" value="1"/>
</dbReference>
<evidence type="ECO:0000256" key="2">
    <source>
        <dbReference type="ARBA" id="ARBA00004651"/>
    </source>
</evidence>
<dbReference type="GO" id="GO:0006829">
    <property type="term" value="P:zinc ion transport"/>
    <property type="evidence" value="ECO:0007669"/>
    <property type="project" value="UniProtKB-KW"/>
</dbReference>
<comment type="function">
    <text evidence="1">Involved in the high-affinity zinc uptake transport system.</text>
</comment>
<dbReference type="SUPFAM" id="SSF81345">
    <property type="entry name" value="ABC transporter involved in vitamin B12 uptake, BtuC"/>
    <property type="match status" value="1"/>
</dbReference>
<feature type="transmembrane region" description="Helical" evidence="14">
    <location>
        <begin position="83"/>
        <end position="102"/>
    </location>
</feature>
<comment type="similarity">
    <text evidence="3 13">Belongs to the ABC-3 integral membrane protein family.</text>
</comment>
<dbReference type="RefSeq" id="WP_369600757.1">
    <property type="nucleotide sequence ID" value="NZ_CP154858.1"/>
</dbReference>
<reference evidence="15" key="1">
    <citation type="submission" date="2024-05" db="EMBL/GenBank/DDBJ databases">
        <title>Genome sequencing of novel strain.</title>
        <authorList>
            <person name="Ganbat D."/>
            <person name="Ganbat S."/>
            <person name="Lee S.-J."/>
        </authorList>
    </citation>
    <scope>NUCLEOTIDE SEQUENCE</scope>
    <source>
        <strain evidence="15">SMD15-11</strain>
    </source>
</reference>
<dbReference type="GO" id="GO:0055085">
    <property type="term" value="P:transmembrane transport"/>
    <property type="evidence" value="ECO:0007669"/>
    <property type="project" value="InterPro"/>
</dbReference>
<accession>A0AB39UUY0</accession>
<sequence length="266" mass="27802">MSFILYALATGLLLALVTGPLGCFVVWRRMAYFGDTLAHASLLGVALGLILQVSPTWTVVTVSTAVGLLLTMLEKQRQLAADTVLGILAHGTLAAGLIAISLNPQPGVSLEAFLLGDILTAGPADVIFAAVVAALTLILLSRFWRDLVMLTLHADLAQVEGIATGRVRTLFTLLLSAVIASAIKVVGVLLITALLIIPAAAARPVSRTPERMALHASLTGMVSVCLGLSAAWFGDWPAGPAIVLFSVLAFAVLRILPALRTPDRNS</sequence>